<keyword evidence="7" id="KW-0472">Membrane</keyword>
<dbReference type="GO" id="GO:0005524">
    <property type="term" value="F:ATP binding"/>
    <property type="evidence" value="ECO:0007669"/>
    <property type="project" value="UniProtKB-KW"/>
</dbReference>
<evidence type="ECO:0000313" key="10">
    <source>
        <dbReference type="Proteomes" id="UP001649381"/>
    </source>
</evidence>
<dbReference type="PROSITE" id="PS00211">
    <property type="entry name" value="ABC_TRANSPORTER_1"/>
    <property type="match status" value="1"/>
</dbReference>
<dbReference type="Pfam" id="PF00005">
    <property type="entry name" value="ABC_tran"/>
    <property type="match status" value="1"/>
</dbReference>
<dbReference type="InterPro" id="IPR017871">
    <property type="entry name" value="ABC_transporter-like_CS"/>
</dbReference>
<dbReference type="EMBL" id="JAKIJS010000001">
    <property type="protein sequence ID" value="MCF6138625.1"/>
    <property type="molecule type" value="Genomic_DNA"/>
</dbReference>
<sequence>MTLLNVSHLGVSFYSKGKKATKAINDIHFTVNKGETVALIGESGSGKSVTSLAIMDLLPENGRVDSGKVLFNDQNLHDLSKKEIQNIRGKQISMIFQDAMVSLNPTIKIGKQIADILRFHSIVEKRQLTQEVLRLLSIVGFLNPLDVYHQYPGKLSGGMKQRALIAMAISCKPALIIADEPTTALDVTIQKQILDLLNEYKEQTNTSILLITHDFGIVAENADRVIVMYNGEIVESADVFTLFNNPIHSYTKGLMNSIPKIKEPKAFLTTIRDSEMENQYYGGRQFAPNRFISHVEYDQRESRLIEVDPGHFVRFFTN</sequence>
<feature type="domain" description="ABC transporter" evidence="8">
    <location>
        <begin position="6"/>
        <end position="255"/>
    </location>
</feature>
<evidence type="ECO:0000256" key="1">
    <source>
        <dbReference type="ARBA" id="ARBA00004202"/>
    </source>
</evidence>
<dbReference type="Gene3D" id="3.40.50.300">
    <property type="entry name" value="P-loop containing nucleotide triphosphate hydrolases"/>
    <property type="match status" value="1"/>
</dbReference>
<accession>A0ABS9H4L4</accession>
<dbReference type="Pfam" id="PF08352">
    <property type="entry name" value="oligo_HPY"/>
    <property type="match status" value="1"/>
</dbReference>
<dbReference type="PANTHER" id="PTHR43297">
    <property type="entry name" value="OLIGOPEPTIDE TRANSPORT ATP-BINDING PROTEIN APPD"/>
    <property type="match status" value="1"/>
</dbReference>
<dbReference type="SMART" id="SM00382">
    <property type="entry name" value="AAA"/>
    <property type="match status" value="1"/>
</dbReference>
<dbReference type="InterPro" id="IPR013563">
    <property type="entry name" value="Oligopep_ABC_C"/>
</dbReference>
<dbReference type="PROSITE" id="PS50893">
    <property type="entry name" value="ABC_TRANSPORTER_2"/>
    <property type="match status" value="1"/>
</dbReference>
<evidence type="ECO:0000256" key="5">
    <source>
        <dbReference type="ARBA" id="ARBA00022741"/>
    </source>
</evidence>
<dbReference type="SUPFAM" id="SSF52540">
    <property type="entry name" value="P-loop containing nucleoside triphosphate hydrolases"/>
    <property type="match status" value="1"/>
</dbReference>
<evidence type="ECO:0000256" key="7">
    <source>
        <dbReference type="ARBA" id="ARBA00023136"/>
    </source>
</evidence>
<keyword evidence="10" id="KW-1185">Reference proteome</keyword>
<dbReference type="InterPro" id="IPR003439">
    <property type="entry name" value="ABC_transporter-like_ATP-bd"/>
</dbReference>
<keyword evidence="6 9" id="KW-0067">ATP-binding</keyword>
<evidence type="ECO:0000259" key="8">
    <source>
        <dbReference type="PROSITE" id="PS50893"/>
    </source>
</evidence>
<proteinExistence type="inferred from homology"/>
<gene>
    <name evidence="9" type="ORF">L2716_12880</name>
</gene>
<dbReference type="InterPro" id="IPR003593">
    <property type="entry name" value="AAA+_ATPase"/>
</dbReference>
<reference evidence="9 10" key="1">
    <citation type="submission" date="2022-01" db="EMBL/GenBank/DDBJ databases">
        <title>Alkalihalobacillus sp. EGI L200015, a novel bacterium isolated from a salt lake sediment.</title>
        <authorList>
            <person name="Gao L."/>
            <person name="Fang B.-Z."/>
            <person name="Li W.-J."/>
        </authorList>
    </citation>
    <scope>NUCLEOTIDE SEQUENCE [LARGE SCALE GENOMIC DNA]</scope>
    <source>
        <strain evidence="9 10">KCTC 12718</strain>
    </source>
</reference>
<evidence type="ECO:0000256" key="4">
    <source>
        <dbReference type="ARBA" id="ARBA00022475"/>
    </source>
</evidence>
<comment type="similarity">
    <text evidence="2">Belongs to the ABC transporter superfamily.</text>
</comment>
<dbReference type="CDD" id="cd03257">
    <property type="entry name" value="ABC_NikE_OppD_transporters"/>
    <property type="match status" value="1"/>
</dbReference>
<protein>
    <submittedName>
        <fullName evidence="9">ABC transporter ATP-binding protein</fullName>
    </submittedName>
</protein>
<dbReference type="InterPro" id="IPR050388">
    <property type="entry name" value="ABC_Ni/Peptide_Import"/>
</dbReference>
<organism evidence="9 10">
    <name type="scientific">Pseudalkalibacillus berkeleyi</name>
    <dbReference type="NCBI Taxonomy" id="1069813"/>
    <lineage>
        <taxon>Bacteria</taxon>
        <taxon>Bacillati</taxon>
        <taxon>Bacillota</taxon>
        <taxon>Bacilli</taxon>
        <taxon>Bacillales</taxon>
        <taxon>Fictibacillaceae</taxon>
        <taxon>Pseudalkalibacillus</taxon>
    </lineage>
</organism>
<comment type="caution">
    <text evidence="9">The sequence shown here is derived from an EMBL/GenBank/DDBJ whole genome shotgun (WGS) entry which is preliminary data.</text>
</comment>
<keyword evidence="3" id="KW-0813">Transport</keyword>
<dbReference type="Proteomes" id="UP001649381">
    <property type="component" value="Unassembled WGS sequence"/>
</dbReference>
<evidence type="ECO:0000256" key="3">
    <source>
        <dbReference type="ARBA" id="ARBA00022448"/>
    </source>
</evidence>
<name>A0ABS9H4L4_9BACL</name>
<keyword evidence="5" id="KW-0547">Nucleotide-binding</keyword>
<evidence type="ECO:0000256" key="2">
    <source>
        <dbReference type="ARBA" id="ARBA00005417"/>
    </source>
</evidence>
<comment type="subcellular location">
    <subcellularLocation>
        <location evidence="1">Cell membrane</location>
        <topology evidence="1">Peripheral membrane protein</topology>
    </subcellularLocation>
</comment>
<evidence type="ECO:0000256" key="6">
    <source>
        <dbReference type="ARBA" id="ARBA00022840"/>
    </source>
</evidence>
<dbReference type="RefSeq" id="WP_236335907.1">
    <property type="nucleotide sequence ID" value="NZ_JAKIJS010000001.1"/>
</dbReference>
<keyword evidence="4" id="KW-1003">Cell membrane</keyword>
<dbReference type="PANTHER" id="PTHR43297:SF2">
    <property type="entry name" value="DIPEPTIDE TRANSPORT ATP-BINDING PROTEIN DPPD"/>
    <property type="match status" value="1"/>
</dbReference>
<evidence type="ECO:0000313" key="9">
    <source>
        <dbReference type="EMBL" id="MCF6138625.1"/>
    </source>
</evidence>
<dbReference type="InterPro" id="IPR027417">
    <property type="entry name" value="P-loop_NTPase"/>
</dbReference>